<feature type="compositionally biased region" description="Basic and acidic residues" evidence="1">
    <location>
        <begin position="54"/>
        <end position="63"/>
    </location>
</feature>
<protein>
    <submittedName>
        <fullName evidence="2">Uncharacterized protein</fullName>
    </submittedName>
</protein>
<dbReference type="EMBL" id="LUEZ02000090">
    <property type="protein sequence ID" value="RDB18658.1"/>
    <property type="molecule type" value="Genomic_DNA"/>
</dbReference>
<evidence type="ECO:0000256" key="1">
    <source>
        <dbReference type="SAM" id="MobiDB-lite"/>
    </source>
</evidence>
<evidence type="ECO:0000313" key="3">
    <source>
        <dbReference type="Proteomes" id="UP000076154"/>
    </source>
</evidence>
<keyword evidence="3" id="KW-1185">Reference proteome</keyword>
<gene>
    <name evidence="2" type="ORF">Hypma_014690</name>
</gene>
<name>A0A369J9W7_HYPMA</name>
<feature type="compositionally biased region" description="Basic and acidic residues" evidence="1">
    <location>
        <begin position="186"/>
        <end position="196"/>
    </location>
</feature>
<feature type="region of interest" description="Disordered" evidence="1">
    <location>
        <begin position="1"/>
        <end position="63"/>
    </location>
</feature>
<dbReference type="Proteomes" id="UP000076154">
    <property type="component" value="Unassembled WGS sequence"/>
</dbReference>
<evidence type="ECO:0000313" key="2">
    <source>
        <dbReference type="EMBL" id="RDB18658.1"/>
    </source>
</evidence>
<sequence>MASLSPPRKHDKRPHAIPAHPRLSPSRRNRDTGRHRHDNPPQDGKHSLSILRPAGREGRTKMRPFDEDSLLRWAWEHTHDGLYRTAFNAMPSDVIQRDRLPNLPRTTHSSLAVRHKGVATQEKLKISRHRSVIHARDRSHQDRLDVSHGRTRHNPDFHRGCLRPVLPSSGPGPKKGNTSANCKGHRIQESKNRSKSDLNLTVLQTVQQLHNPSTKPSLSPSQTSPCSLPPKFPLTTPAARPPAIAALAAPASPANANAECLIPPSRRITSRPYQWILYHLMYAV</sequence>
<feature type="region of interest" description="Disordered" evidence="1">
    <location>
        <begin position="209"/>
        <end position="237"/>
    </location>
</feature>
<comment type="caution">
    <text evidence="2">The sequence shown here is derived from an EMBL/GenBank/DDBJ whole genome shotgun (WGS) entry which is preliminary data.</text>
</comment>
<reference evidence="2" key="1">
    <citation type="submission" date="2018-04" db="EMBL/GenBank/DDBJ databases">
        <title>Whole genome sequencing of Hypsizygus marmoreus.</title>
        <authorList>
            <person name="Choi I.-G."/>
            <person name="Min B."/>
            <person name="Kim J.-G."/>
            <person name="Kim S."/>
            <person name="Oh Y.-L."/>
            <person name="Kong W.-S."/>
            <person name="Park H."/>
            <person name="Jeong J."/>
            <person name="Song E.-S."/>
        </authorList>
    </citation>
    <scope>NUCLEOTIDE SEQUENCE [LARGE SCALE GENOMIC DNA]</scope>
    <source>
        <strain evidence="2">51987-8</strain>
    </source>
</reference>
<dbReference type="AlphaFoldDB" id="A0A369J9W7"/>
<dbReference type="InParanoid" id="A0A369J9W7"/>
<proteinExistence type="predicted"/>
<feature type="compositionally biased region" description="Basic and acidic residues" evidence="1">
    <location>
        <begin position="28"/>
        <end position="46"/>
    </location>
</feature>
<organism evidence="2 3">
    <name type="scientific">Hypsizygus marmoreus</name>
    <name type="common">White beech mushroom</name>
    <name type="synonym">Agaricus marmoreus</name>
    <dbReference type="NCBI Taxonomy" id="39966"/>
    <lineage>
        <taxon>Eukaryota</taxon>
        <taxon>Fungi</taxon>
        <taxon>Dikarya</taxon>
        <taxon>Basidiomycota</taxon>
        <taxon>Agaricomycotina</taxon>
        <taxon>Agaricomycetes</taxon>
        <taxon>Agaricomycetidae</taxon>
        <taxon>Agaricales</taxon>
        <taxon>Tricholomatineae</taxon>
        <taxon>Lyophyllaceae</taxon>
        <taxon>Hypsizygus</taxon>
    </lineage>
</organism>
<feature type="compositionally biased region" description="Basic and acidic residues" evidence="1">
    <location>
        <begin position="134"/>
        <end position="159"/>
    </location>
</feature>
<feature type="compositionally biased region" description="Polar residues" evidence="1">
    <location>
        <begin position="210"/>
        <end position="226"/>
    </location>
</feature>
<accession>A0A369J9W7</accession>
<feature type="region of interest" description="Disordered" evidence="1">
    <location>
        <begin position="132"/>
        <end position="197"/>
    </location>
</feature>